<accession>A0A915IHX5</accession>
<feature type="transmembrane region" description="Helical" evidence="1">
    <location>
        <begin position="98"/>
        <end position="119"/>
    </location>
</feature>
<reference evidence="3" key="1">
    <citation type="submission" date="2022-11" db="UniProtKB">
        <authorList>
            <consortium name="WormBaseParasite"/>
        </authorList>
    </citation>
    <scope>IDENTIFICATION</scope>
</reference>
<evidence type="ECO:0000256" key="1">
    <source>
        <dbReference type="SAM" id="Phobius"/>
    </source>
</evidence>
<evidence type="ECO:0000313" key="3">
    <source>
        <dbReference type="WBParaSite" id="nRc.2.0.1.t13776-RA"/>
    </source>
</evidence>
<organism evidence="2 3">
    <name type="scientific">Romanomermis culicivorax</name>
    <name type="common">Nematode worm</name>
    <dbReference type="NCBI Taxonomy" id="13658"/>
    <lineage>
        <taxon>Eukaryota</taxon>
        <taxon>Metazoa</taxon>
        <taxon>Ecdysozoa</taxon>
        <taxon>Nematoda</taxon>
        <taxon>Enoplea</taxon>
        <taxon>Dorylaimia</taxon>
        <taxon>Mermithida</taxon>
        <taxon>Mermithoidea</taxon>
        <taxon>Mermithidae</taxon>
        <taxon>Romanomermis</taxon>
    </lineage>
</organism>
<dbReference type="AlphaFoldDB" id="A0A915IHX5"/>
<keyword evidence="1" id="KW-1133">Transmembrane helix</keyword>
<feature type="transmembrane region" description="Helical" evidence="1">
    <location>
        <begin position="55"/>
        <end position="78"/>
    </location>
</feature>
<feature type="transmembrane region" description="Helical" evidence="1">
    <location>
        <begin position="20"/>
        <end position="43"/>
    </location>
</feature>
<dbReference type="Gene3D" id="1.20.1070.10">
    <property type="entry name" value="Rhodopsin 7-helix transmembrane proteins"/>
    <property type="match status" value="1"/>
</dbReference>
<dbReference type="Proteomes" id="UP000887565">
    <property type="component" value="Unplaced"/>
</dbReference>
<evidence type="ECO:0000313" key="2">
    <source>
        <dbReference type="Proteomes" id="UP000887565"/>
    </source>
</evidence>
<name>A0A915IHX5_ROMCU</name>
<proteinExistence type="predicted"/>
<protein>
    <submittedName>
        <fullName evidence="3">G-protein coupled receptors family 1 profile domain-containing protein</fullName>
    </submittedName>
</protein>
<feature type="transmembrane region" description="Helical" evidence="1">
    <location>
        <begin position="151"/>
        <end position="171"/>
    </location>
</feature>
<sequence>MSHSNTNLLQEQMITYQTIVGIIFLVVSFFASCTNMAACLAIISSKDLRGSFYIFSFNAIFGDLISLIGIGFFIGLTLVLDSTFGQAGQRIFGMLADLGWFCKDVFMILVCLTPTLVVVRRKLKKINLVSESSPPSNTAANADMRRREIKLFLQSFVSSAIHLTGAFVPLFVPDNTATRLFRYIWSLVNLCDYGAVLLIMNKDVRSKIILGVKTFKVK</sequence>
<feature type="transmembrane region" description="Helical" evidence="1">
    <location>
        <begin position="183"/>
        <end position="200"/>
    </location>
</feature>
<keyword evidence="1" id="KW-0812">Transmembrane</keyword>
<keyword evidence="1" id="KW-0472">Membrane</keyword>
<dbReference type="SUPFAM" id="SSF81321">
    <property type="entry name" value="Family A G protein-coupled receptor-like"/>
    <property type="match status" value="1"/>
</dbReference>
<keyword evidence="2" id="KW-1185">Reference proteome</keyword>
<dbReference type="WBParaSite" id="nRc.2.0.1.t13776-RA">
    <property type="protein sequence ID" value="nRc.2.0.1.t13776-RA"/>
    <property type="gene ID" value="nRc.2.0.1.g13776"/>
</dbReference>